<dbReference type="GeneID" id="91108030"/>
<dbReference type="RefSeq" id="WP_059057703.1">
    <property type="nucleotide sequence ID" value="NZ_CP159204.1"/>
</dbReference>
<keyword evidence="1" id="KW-1133">Transmembrane helix</keyword>
<reference evidence="2" key="1">
    <citation type="submission" date="2024-06" db="EMBL/GenBank/DDBJ databases">
        <title>Genome Sequence of an extremely halophilic archaeon isolated from Permian era halite, Salado Formation, Carlsbad, New Mexico: Halobacterium sp. strain NMX12-1.</title>
        <authorList>
            <person name="Sotoa L."/>
            <person name="DasSarma P."/>
            <person name="Anton B.P."/>
            <person name="Vincze T."/>
            <person name="Verma I."/>
            <person name="Eralp B."/>
            <person name="Powers D.W."/>
            <person name="Dozier B.L."/>
            <person name="Roberts R.J."/>
            <person name="DasSarma S."/>
        </authorList>
    </citation>
    <scope>NUCLEOTIDE SEQUENCE</scope>
    <source>
        <strain evidence="2">NMX12-1</strain>
    </source>
</reference>
<protein>
    <recommendedName>
        <fullName evidence="3">Phosphatidate cytidylyltransferase</fullName>
    </recommendedName>
</protein>
<proteinExistence type="predicted"/>
<sequence>MRPRDRAVSVVVGLAAAGITVVAGAPLTAAIGTLALYAGVGYYASRHPDVIWGGRRETGPDWVAGGFAGGFSFGLLALVAVDAAPWILVLAVGFAGFGFVSGVAWTRADAGEEST</sequence>
<feature type="transmembrane region" description="Helical" evidence="1">
    <location>
        <begin position="62"/>
        <end position="81"/>
    </location>
</feature>
<evidence type="ECO:0000256" key="1">
    <source>
        <dbReference type="SAM" id="Phobius"/>
    </source>
</evidence>
<dbReference type="AlphaFoldDB" id="A0AAU8CCT7"/>
<evidence type="ECO:0008006" key="3">
    <source>
        <dbReference type="Google" id="ProtNLM"/>
    </source>
</evidence>
<keyword evidence="1" id="KW-0812">Transmembrane</keyword>
<keyword evidence="1" id="KW-0472">Membrane</keyword>
<dbReference type="EMBL" id="CP159204">
    <property type="protein sequence ID" value="XCF16944.1"/>
    <property type="molecule type" value="Genomic_DNA"/>
</dbReference>
<gene>
    <name evidence="2" type="ORF">ABSL23_02735</name>
</gene>
<feature type="transmembrane region" description="Helical" evidence="1">
    <location>
        <begin position="86"/>
        <end position="105"/>
    </location>
</feature>
<evidence type="ECO:0000313" key="2">
    <source>
        <dbReference type="EMBL" id="XCF16944.1"/>
    </source>
</evidence>
<name>A0AAU8CCT7_9EURY</name>
<accession>A0AAU8CCT7</accession>
<dbReference type="KEGG" id="hanx:ABSL23_02735"/>
<organism evidence="2">
    <name type="scientific">Halobacterium sp. NMX12-1</name>
    <dbReference type="NCBI Taxonomy" id="3166650"/>
    <lineage>
        <taxon>Archaea</taxon>
        <taxon>Methanobacteriati</taxon>
        <taxon>Methanobacteriota</taxon>
        <taxon>Stenosarchaea group</taxon>
        <taxon>Halobacteria</taxon>
        <taxon>Halobacteriales</taxon>
        <taxon>Halobacteriaceae</taxon>
        <taxon>Halobacterium</taxon>
    </lineage>
</organism>
<feature type="transmembrane region" description="Helical" evidence="1">
    <location>
        <begin position="12"/>
        <end position="42"/>
    </location>
</feature>